<dbReference type="NCBIfam" id="NF002016">
    <property type="entry name" value="PRK00823.1-1"/>
    <property type="match status" value="1"/>
</dbReference>
<comment type="similarity">
    <text evidence="2 4">Belongs to the pterin-4-alpha-carbinolamine dehydratase family.</text>
</comment>
<dbReference type="CDD" id="cd00913">
    <property type="entry name" value="PCD_DCoH_subfamily_a"/>
    <property type="match status" value="1"/>
</dbReference>
<proteinExistence type="inferred from homology"/>
<dbReference type="PANTHER" id="PTHR42805:SF1">
    <property type="entry name" value="PTERIN-4-ALPHA-CARBINOLAMINE DEHYDRATASE-RELATED"/>
    <property type="match status" value="1"/>
</dbReference>
<name>A0ABU1V011_9GAMM</name>
<organism evidence="5 6">
    <name type="scientific">Cellvibrio fibrivorans</name>
    <dbReference type="NCBI Taxonomy" id="126350"/>
    <lineage>
        <taxon>Bacteria</taxon>
        <taxon>Pseudomonadati</taxon>
        <taxon>Pseudomonadota</taxon>
        <taxon>Gammaproteobacteria</taxon>
        <taxon>Cellvibrionales</taxon>
        <taxon>Cellvibrionaceae</taxon>
        <taxon>Cellvibrio</taxon>
    </lineage>
</organism>
<dbReference type="EMBL" id="JAVDVX010000005">
    <property type="protein sequence ID" value="MDR7090774.1"/>
    <property type="molecule type" value="Genomic_DNA"/>
</dbReference>
<gene>
    <name evidence="5" type="ORF">J2X05_002800</name>
</gene>
<evidence type="ECO:0000256" key="3">
    <source>
        <dbReference type="ARBA" id="ARBA00023239"/>
    </source>
</evidence>
<evidence type="ECO:0000256" key="2">
    <source>
        <dbReference type="ARBA" id="ARBA00006472"/>
    </source>
</evidence>
<dbReference type="Proteomes" id="UP001253595">
    <property type="component" value="Unassembled WGS sequence"/>
</dbReference>
<sequence>MSSLSEKNCSACRADSPLLSEADLQAALLQLPEWAVEIVAGVNQLTRTYRFNNFVQAMAFTQAVGALAEEYGHHPALLTEWGKVKVSWWTHKIRGLHENDVIMAAKTEQLFHARFAAGV</sequence>
<evidence type="ECO:0000256" key="1">
    <source>
        <dbReference type="ARBA" id="ARBA00001554"/>
    </source>
</evidence>
<accession>A0ABU1V011</accession>
<keyword evidence="6" id="KW-1185">Reference proteome</keyword>
<comment type="catalytic activity">
    <reaction evidence="1 4">
        <text>(4aS,6R)-4a-hydroxy-L-erythro-5,6,7,8-tetrahydrobiopterin = (6R)-L-erythro-6,7-dihydrobiopterin + H2O</text>
        <dbReference type="Rhea" id="RHEA:11920"/>
        <dbReference type="ChEBI" id="CHEBI:15377"/>
        <dbReference type="ChEBI" id="CHEBI:15642"/>
        <dbReference type="ChEBI" id="CHEBI:43120"/>
        <dbReference type="EC" id="4.2.1.96"/>
    </reaction>
</comment>
<dbReference type="Gene3D" id="3.30.1360.20">
    <property type="entry name" value="Transcriptional coactivator/pterin dehydratase"/>
    <property type="match status" value="1"/>
</dbReference>
<dbReference type="InterPro" id="IPR036428">
    <property type="entry name" value="PCD_sf"/>
</dbReference>
<evidence type="ECO:0000256" key="4">
    <source>
        <dbReference type="HAMAP-Rule" id="MF_00434"/>
    </source>
</evidence>
<dbReference type="InterPro" id="IPR001533">
    <property type="entry name" value="Pterin_deHydtase"/>
</dbReference>
<dbReference type="HAMAP" id="MF_00434">
    <property type="entry name" value="Pterin_4_alpha"/>
    <property type="match status" value="1"/>
</dbReference>
<dbReference type="RefSeq" id="WP_310073368.1">
    <property type="nucleotide sequence ID" value="NZ_JAVDVX010000005.1"/>
</dbReference>
<comment type="caution">
    <text evidence="5">The sequence shown here is derived from an EMBL/GenBank/DDBJ whole genome shotgun (WGS) entry which is preliminary data.</text>
</comment>
<dbReference type="EC" id="4.2.1.96" evidence="4"/>
<dbReference type="InterPro" id="IPR050376">
    <property type="entry name" value="Pterin-4-alpha-carb_dehyd"/>
</dbReference>
<dbReference type="GO" id="GO:0008124">
    <property type="term" value="F:4-alpha-hydroxytetrahydrobiopterin dehydratase activity"/>
    <property type="evidence" value="ECO:0007669"/>
    <property type="project" value="UniProtKB-EC"/>
</dbReference>
<protein>
    <recommendedName>
        <fullName evidence="4">Putative pterin-4-alpha-carbinolamine dehydratase</fullName>
        <shortName evidence="4">PHS</shortName>
        <ecNumber evidence="4">4.2.1.96</ecNumber>
    </recommendedName>
    <alternativeName>
        <fullName evidence="4">4-alpha-hydroxy-tetrahydropterin dehydratase</fullName>
    </alternativeName>
    <alternativeName>
        <fullName evidence="4">Pterin carbinolamine dehydratase</fullName>
        <shortName evidence="4">PCD</shortName>
    </alternativeName>
</protein>
<keyword evidence="3 4" id="KW-0456">Lyase</keyword>
<evidence type="ECO:0000313" key="5">
    <source>
        <dbReference type="EMBL" id="MDR7090774.1"/>
    </source>
</evidence>
<dbReference type="Pfam" id="PF01329">
    <property type="entry name" value="Pterin_4a"/>
    <property type="match status" value="1"/>
</dbReference>
<reference evidence="5 6" key="1">
    <citation type="submission" date="2023-07" db="EMBL/GenBank/DDBJ databases">
        <title>Sorghum-associated microbial communities from plants grown in Nebraska, USA.</title>
        <authorList>
            <person name="Schachtman D."/>
        </authorList>
    </citation>
    <scope>NUCLEOTIDE SEQUENCE [LARGE SCALE GENOMIC DNA]</scope>
    <source>
        <strain evidence="5 6">BE190</strain>
    </source>
</reference>
<evidence type="ECO:0000313" key="6">
    <source>
        <dbReference type="Proteomes" id="UP001253595"/>
    </source>
</evidence>
<dbReference type="SUPFAM" id="SSF55248">
    <property type="entry name" value="PCD-like"/>
    <property type="match status" value="1"/>
</dbReference>
<dbReference type="PANTHER" id="PTHR42805">
    <property type="entry name" value="PTERIN-4-ALPHA-CARBINOLAMINE DEHYDRATASE-RELATED"/>
    <property type="match status" value="1"/>
</dbReference>